<evidence type="ECO:0000313" key="16">
    <source>
        <dbReference type="Proteomes" id="UP001152795"/>
    </source>
</evidence>
<dbReference type="PANTHER" id="PTHR37984">
    <property type="entry name" value="PROTEIN CBG26694"/>
    <property type="match status" value="1"/>
</dbReference>
<dbReference type="Pfam" id="PF17919">
    <property type="entry name" value="RT_RNaseH_2"/>
    <property type="match status" value="1"/>
</dbReference>
<dbReference type="SUPFAM" id="SSF56672">
    <property type="entry name" value="DNA/RNA polymerases"/>
    <property type="match status" value="1"/>
</dbReference>
<evidence type="ECO:0000256" key="3">
    <source>
        <dbReference type="ARBA" id="ARBA00022695"/>
    </source>
</evidence>
<dbReference type="InterPro" id="IPR050951">
    <property type="entry name" value="Retrovirus_Pol_polyprotein"/>
</dbReference>
<dbReference type="CDD" id="cd09274">
    <property type="entry name" value="RNase_HI_RT_Ty3"/>
    <property type="match status" value="1"/>
</dbReference>
<feature type="domain" description="Reverse transcriptase" evidence="14">
    <location>
        <begin position="607"/>
        <end position="786"/>
    </location>
</feature>
<dbReference type="PROSITE" id="PS00141">
    <property type="entry name" value="ASP_PROTEASE"/>
    <property type="match status" value="1"/>
</dbReference>
<evidence type="ECO:0000256" key="12">
    <source>
        <dbReference type="SAM" id="Coils"/>
    </source>
</evidence>
<dbReference type="InterPro" id="IPR043128">
    <property type="entry name" value="Rev_trsase/Diguanyl_cyclase"/>
</dbReference>
<keyword evidence="7" id="KW-0460">Magnesium</keyword>
<feature type="non-terminal residue" evidence="15">
    <location>
        <position position="973"/>
    </location>
</feature>
<dbReference type="FunFam" id="3.10.20.370:FF:000001">
    <property type="entry name" value="Retrovirus-related Pol polyprotein from transposon 17.6-like protein"/>
    <property type="match status" value="1"/>
</dbReference>
<dbReference type="SUPFAM" id="SSF50630">
    <property type="entry name" value="Acid proteases"/>
    <property type="match status" value="1"/>
</dbReference>
<proteinExistence type="predicted"/>
<dbReference type="FunFam" id="3.30.70.270:FF:000020">
    <property type="entry name" value="Transposon Tf2-6 polyprotein-like Protein"/>
    <property type="match status" value="1"/>
</dbReference>
<dbReference type="CDD" id="cd00303">
    <property type="entry name" value="retropepsin_like"/>
    <property type="match status" value="1"/>
</dbReference>
<evidence type="ECO:0000256" key="13">
    <source>
        <dbReference type="SAM" id="MobiDB-lite"/>
    </source>
</evidence>
<keyword evidence="1" id="KW-0645">Protease</keyword>
<feature type="coiled-coil region" evidence="12">
    <location>
        <begin position="743"/>
        <end position="770"/>
    </location>
</feature>
<reference evidence="15" key="1">
    <citation type="submission" date="2020-04" db="EMBL/GenBank/DDBJ databases">
        <authorList>
            <person name="Alioto T."/>
            <person name="Alioto T."/>
            <person name="Gomez Garrido J."/>
        </authorList>
    </citation>
    <scope>NUCLEOTIDE SEQUENCE</scope>
    <source>
        <strain evidence="15">A484AB</strain>
    </source>
</reference>
<organism evidence="15 16">
    <name type="scientific">Paramuricea clavata</name>
    <name type="common">Red gorgonian</name>
    <name type="synonym">Violescent sea-whip</name>
    <dbReference type="NCBI Taxonomy" id="317549"/>
    <lineage>
        <taxon>Eukaryota</taxon>
        <taxon>Metazoa</taxon>
        <taxon>Cnidaria</taxon>
        <taxon>Anthozoa</taxon>
        <taxon>Octocorallia</taxon>
        <taxon>Malacalcyonacea</taxon>
        <taxon>Plexauridae</taxon>
        <taxon>Paramuricea</taxon>
    </lineage>
</organism>
<keyword evidence="2" id="KW-0808">Transferase</keyword>
<keyword evidence="9" id="KW-0229">DNA integration</keyword>
<name>A0A6S7K635_PARCT</name>
<sequence>ESSNIEHVMPSTQPNKLSQTQITHTDQSHHFIGSLRLAVTCPWFKAQRIYLTLQDNEKTCFDDLVNALQSRIQPDQQRKIHKLTFNARKRKHGENIVDLATDLRQLAALAYQNKDKSLVEEQLVEQFIRALDSKELRIGVSQSDPKSLDEAVKLALRLESIHLAEMKNNNTAKINMAGDERDTAGFDMAGARDKRDTAGLNMTGAKEEDQSTPRWAKKYFDQQAELMDKMKSGKRLQGGRFIEPPPAPKRVETAEFRNKGKASATDDATIFVNCRVNGYYVKALVDTGAAVTIMHEDLLARVRNKGTEVRRATKTIVGANNTPLNIIGIAEIDISVCGNSVTHDVLICNDLAQAMLIGVDFLKPNKCVIDFEKNTLRIKREEETLSYSNERKVCRVTIAQSGVLPGNSMITIACKVENGTIQNNKSGVLEPMVRFEERYKTGILKVAATIQNGQIPVRLFNLGPKGKTIYKGSTVGEFWPLLEDKNTETENCYFIDTHIIETDKKLMKGGGLCSVATPSPVTKENMDMVKERFPIVNDSLLESEKESVYKVLARHTVIVSGNKTDLGEVRDVQHFINTGQHIPVKATPRRFPFHKREVVREEVESMLASDVIEPSTSPWSAPVVLVRKKDGSERFCIDYRKLNAITKKDVFPLPRCDEILESLSGAAYFTHLDLVRGYWQIKVAEQDREKKAFSTPDGHFQFKRMPFGLTNAPATFQRAMNTILAGLCWTDCVVYLDDIIVSGRTLEEHNQRLENVLARLETAGLKLNARKCEFIQQRSVILGHVVSKEGISTDPDKVKVLEKWPTPNNLLDLRSFLGCTGYYRQYIRDYARIAEPLYRLERKGTVFKWNDDCQKAFNILKTKLITAPILSYPRLDIPFILDTDACDTGIGAVLSQRHGEDEKVIAYAARSLSQAERNYSTTRKELLALVWSMEHFASYLIGKPFRARSDHNALRWIRNFKQPKEQVARWIER</sequence>
<keyword evidence="16" id="KW-1185">Reference proteome</keyword>
<dbReference type="Gene3D" id="3.30.70.270">
    <property type="match status" value="2"/>
</dbReference>
<dbReference type="GO" id="GO:0004190">
    <property type="term" value="F:aspartic-type endopeptidase activity"/>
    <property type="evidence" value="ECO:0007669"/>
    <property type="project" value="InterPro"/>
</dbReference>
<evidence type="ECO:0000256" key="9">
    <source>
        <dbReference type="ARBA" id="ARBA00022908"/>
    </source>
</evidence>
<dbReference type="Proteomes" id="UP001152795">
    <property type="component" value="Unassembled WGS sequence"/>
</dbReference>
<dbReference type="EMBL" id="CACRXK020024841">
    <property type="protein sequence ID" value="CAB4038998.1"/>
    <property type="molecule type" value="Genomic_DNA"/>
</dbReference>
<dbReference type="GO" id="GO:0003723">
    <property type="term" value="F:RNA binding"/>
    <property type="evidence" value="ECO:0007669"/>
    <property type="project" value="UniProtKB-KW"/>
</dbReference>
<evidence type="ECO:0000256" key="7">
    <source>
        <dbReference type="ARBA" id="ARBA00022842"/>
    </source>
</evidence>
<keyword evidence="10" id="KW-0695">RNA-directed DNA polymerase</keyword>
<dbReference type="Gene3D" id="3.10.10.10">
    <property type="entry name" value="HIV Type 1 Reverse Transcriptase, subunit A, domain 1"/>
    <property type="match status" value="1"/>
</dbReference>
<gene>
    <name evidence="15" type="ORF">PACLA_8A026397</name>
</gene>
<evidence type="ECO:0000256" key="4">
    <source>
        <dbReference type="ARBA" id="ARBA00022722"/>
    </source>
</evidence>
<keyword evidence="4" id="KW-0540">Nuclease</keyword>
<dbReference type="FunFam" id="3.10.10.10:FF:000007">
    <property type="entry name" value="Retrovirus-related Pol polyprotein from transposon 17.6-like Protein"/>
    <property type="match status" value="1"/>
</dbReference>
<dbReference type="Pfam" id="PF13975">
    <property type="entry name" value="gag-asp_proteas"/>
    <property type="match status" value="1"/>
</dbReference>
<evidence type="ECO:0000256" key="8">
    <source>
        <dbReference type="ARBA" id="ARBA00022884"/>
    </source>
</evidence>
<dbReference type="GO" id="GO:0006508">
    <property type="term" value="P:proteolysis"/>
    <property type="evidence" value="ECO:0007669"/>
    <property type="project" value="UniProtKB-KW"/>
</dbReference>
<evidence type="ECO:0000256" key="2">
    <source>
        <dbReference type="ARBA" id="ARBA00022679"/>
    </source>
</evidence>
<evidence type="ECO:0000256" key="5">
    <source>
        <dbReference type="ARBA" id="ARBA00022759"/>
    </source>
</evidence>
<dbReference type="InterPro" id="IPR001969">
    <property type="entry name" value="Aspartic_peptidase_AS"/>
</dbReference>
<keyword evidence="3" id="KW-0548">Nucleotidyltransferase</keyword>
<keyword evidence="12" id="KW-0175">Coiled coil</keyword>
<evidence type="ECO:0000256" key="6">
    <source>
        <dbReference type="ARBA" id="ARBA00022801"/>
    </source>
</evidence>
<dbReference type="InterPro" id="IPR021109">
    <property type="entry name" value="Peptidase_aspartic_dom_sf"/>
</dbReference>
<evidence type="ECO:0000256" key="11">
    <source>
        <dbReference type="ARBA" id="ARBA00023268"/>
    </source>
</evidence>
<evidence type="ECO:0000256" key="10">
    <source>
        <dbReference type="ARBA" id="ARBA00022918"/>
    </source>
</evidence>
<dbReference type="GO" id="GO:0015074">
    <property type="term" value="P:DNA integration"/>
    <property type="evidence" value="ECO:0007669"/>
    <property type="project" value="UniProtKB-KW"/>
</dbReference>
<evidence type="ECO:0000256" key="1">
    <source>
        <dbReference type="ARBA" id="ARBA00022670"/>
    </source>
</evidence>
<dbReference type="CDD" id="cd01647">
    <property type="entry name" value="RT_LTR"/>
    <property type="match status" value="1"/>
</dbReference>
<dbReference type="InterPro" id="IPR000477">
    <property type="entry name" value="RT_dom"/>
</dbReference>
<keyword evidence="6" id="KW-0378">Hydrolase</keyword>
<dbReference type="GO" id="GO:0004519">
    <property type="term" value="F:endonuclease activity"/>
    <property type="evidence" value="ECO:0007669"/>
    <property type="project" value="UniProtKB-KW"/>
</dbReference>
<dbReference type="GO" id="GO:0003964">
    <property type="term" value="F:RNA-directed DNA polymerase activity"/>
    <property type="evidence" value="ECO:0007669"/>
    <property type="project" value="UniProtKB-KW"/>
</dbReference>
<dbReference type="Gene3D" id="2.40.70.10">
    <property type="entry name" value="Acid Proteases"/>
    <property type="match status" value="1"/>
</dbReference>
<keyword evidence="5" id="KW-0255">Endonuclease</keyword>
<comment type="caution">
    <text evidence="15">The sequence shown here is derived from an EMBL/GenBank/DDBJ whole genome shotgun (WGS) entry which is preliminary data.</text>
</comment>
<dbReference type="AlphaFoldDB" id="A0A6S7K635"/>
<keyword evidence="11" id="KW-0511">Multifunctional enzyme</keyword>
<dbReference type="Pfam" id="PF00078">
    <property type="entry name" value="RVT_1"/>
    <property type="match status" value="1"/>
</dbReference>
<dbReference type="PROSITE" id="PS50878">
    <property type="entry name" value="RT_POL"/>
    <property type="match status" value="1"/>
</dbReference>
<dbReference type="InterPro" id="IPR041577">
    <property type="entry name" value="RT_RNaseH_2"/>
</dbReference>
<dbReference type="OrthoDB" id="6147719at2759"/>
<accession>A0A6S7K635</accession>
<dbReference type="PANTHER" id="PTHR37984:SF5">
    <property type="entry name" value="PROTEIN NYNRIN-LIKE"/>
    <property type="match status" value="1"/>
</dbReference>
<dbReference type="Gene3D" id="3.10.20.370">
    <property type="match status" value="1"/>
</dbReference>
<evidence type="ECO:0000313" key="15">
    <source>
        <dbReference type="EMBL" id="CAB4038998.1"/>
    </source>
</evidence>
<feature type="non-terminal residue" evidence="15">
    <location>
        <position position="1"/>
    </location>
</feature>
<dbReference type="InterPro" id="IPR043502">
    <property type="entry name" value="DNA/RNA_pol_sf"/>
</dbReference>
<keyword evidence="8" id="KW-0694">RNA-binding</keyword>
<evidence type="ECO:0000259" key="14">
    <source>
        <dbReference type="PROSITE" id="PS50878"/>
    </source>
</evidence>
<protein>
    <submittedName>
        <fullName evidence="15">Retrovirus-related Pol poly from transposon</fullName>
    </submittedName>
</protein>
<feature type="region of interest" description="Disordered" evidence="13">
    <location>
        <begin position="1"/>
        <end position="20"/>
    </location>
</feature>